<feature type="region of interest" description="Disordered" evidence="1">
    <location>
        <begin position="67"/>
        <end position="93"/>
    </location>
</feature>
<protein>
    <submittedName>
        <fullName evidence="2">Uncharacterized protein</fullName>
    </submittedName>
</protein>
<sequence>MRSPVRIRSQKSLGSSILWTQNSSALLSLRSIKVQVRRGGGLTSNTQDVFTQPAACESLGFTECGSTDVDDEDIQPLHPLKEGRLPPPSLREKSRWKVSTDLLNSSRERRYALDPEQLPVVSLPSVMRATESTRYVTRALFREQTSGNDSLPSLAAVVDSQAPPSADFSIPSASNSSLVYNTVVGCYRESEVFPDSASGGDSVLISSPSTVALPPDTLIGGVFGSESESDWVDSDVGASQVSEIGSDWLDYADEICVEDLPCLGVV</sequence>
<gene>
    <name evidence="2" type="ORF">R1sor_025417</name>
</gene>
<comment type="caution">
    <text evidence="2">The sequence shown here is derived from an EMBL/GenBank/DDBJ whole genome shotgun (WGS) entry which is preliminary data.</text>
</comment>
<evidence type="ECO:0000313" key="2">
    <source>
        <dbReference type="EMBL" id="KAL3675469.1"/>
    </source>
</evidence>
<organism evidence="2 3">
    <name type="scientific">Riccia sorocarpa</name>
    <dbReference type="NCBI Taxonomy" id="122646"/>
    <lineage>
        <taxon>Eukaryota</taxon>
        <taxon>Viridiplantae</taxon>
        <taxon>Streptophyta</taxon>
        <taxon>Embryophyta</taxon>
        <taxon>Marchantiophyta</taxon>
        <taxon>Marchantiopsida</taxon>
        <taxon>Marchantiidae</taxon>
        <taxon>Marchantiales</taxon>
        <taxon>Ricciaceae</taxon>
        <taxon>Riccia</taxon>
    </lineage>
</organism>
<name>A0ABD3GE86_9MARC</name>
<proteinExistence type="predicted"/>
<reference evidence="2 3" key="1">
    <citation type="submission" date="2024-09" db="EMBL/GenBank/DDBJ databases">
        <title>Chromosome-scale assembly of Riccia sorocarpa.</title>
        <authorList>
            <person name="Paukszto L."/>
        </authorList>
    </citation>
    <scope>NUCLEOTIDE SEQUENCE [LARGE SCALE GENOMIC DNA]</scope>
    <source>
        <strain evidence="2">LP-2024</strain>
        <tissue evidence="2">Aerial parts of the thallus</tissue>
    </source>
</reference>
<evidence type="ECO:0000256" key="1">
    <source>
        <dbReference type="SAM" id="MobiDB-lite"/>
    </source>
</evidence>
<dbReference type="Proteomes" id="UP001633002">
    <property type="component" value="Unassembled WGS sequence"/>
</dbReference>
<evidence type="ECO:0000313" key="3">
    <source>
        <dbReference type="Proteomes" id="UP001633002"/>
    </source>
</evidence>
<feature type="compositionally biased region" description="Basic and acidic residues" evidence="1">
    <location>
        <begin position="79"/>
        <end position="93"/>
    </location>
</feature>
<accession>A0ABD3GE86</accession>
<keyword evidence="3" id="KW-1185">Reference proteome</keyword>
<dbReference type="AlphaFoldDB" id="A0ABD3GE86"/>
<dbReference type="EMBL" id="JBJQOH010000008">
    <property type="protein sequence ID" value="KAL3675469.1"/>
    <property type="molecule type" value="Genomic_DNA"/>
</dbReference>